<dbReference type="GO" id="GO:0051371">
    <property type="term" value="F:muscle alpha-actinin binding"/>
    <property type="evidence" value="ECO:0007669"/>
    <property type="project" value="TreeGrafter"/>
</dbReference>
<comment type="subcellular location">
    <subcellularLocation>
        <location evidence="1">Cytoplasm</location>
    </subcellularLocation>
</comment>
<dbReference type="EMBL" id="KQ976662">
    <property type="protein sequence ID" value="KYM78606.1"/>
    <property type="molecule type" value="Genomic_DNA"/>
</dbReference>
<dbReference type="InterPro" id="IPR001478">
    <property type="entry name" value="PDZ"/>
</dbReference>
<dbReference type="Pfam" id="PF00595">
    <property type="entry name" value="PDZ"/>
    <property type="match status" value="1"/>
</dbReference>
<dbReference type="InterPro" id="IPR050604">
    <property type="entry name" value="PDZ-LIM_domain"/>
</dbReference>
<evidence type="ECO:0000256" key="4">
    <source>
        <dbReference type="SAM" id="Coils"/>
    </source>
</evidence>
<dbReference type="Gene3D" id="2.30.42.10">
    <property type="match status" value="1"/>
</dbReference>
<dbReference type="GO" id="GO:0001725">
    <property type="term" value="C:stress fiber"/>
    <property type="evidence" value="ECO:0007669"/>
    <property type="project" value="TreeGrafter"/>
</dbReference>
<keyword evidence="3" id="KW-0479">Metal-binding</keyword>
<dbReference type="GO" id="GO:0003779">
    <property type="term" value="F:actin binding"/>
    <property type="evidence" value="ECO:0007669"/>
    <property type="project" value="TreeGrafter"/>
</dbReference>
<name>A0A195B299_9HYME</name>
<evidence type="ECO:0000256" key="3">
    <source>
        <dbReference type="ARBA" id="ARBA00023038"/>
    </source>
</evidence>
<reference evidence="7 8" key="1">
    <citation type="submission" date="2015-09" db="EMBL/GenBank/DDBJ databases">
        <title>Atta colombica WGS genome.</title>
        <authorList>
            <person name="Nygaard S."/>
            <person name="Hu H."/>
            <person name="Boomsma J."/>
            <person name="Zhang G."/>
        </authorList>
    </citation>
    <scope>NUCLEOTIDE SEQUENCE [LARGE SCALE GENOMIC DNA]</scope>
    <source>
        <strain evidence="7">Treedump-2</strain>
        <tissue evidence="7">Whole body</tissue>
    </source>
</reference>
<dbReference type="STRING" id="520822.A0A195B299"/>
<feature type="compositionally biased region" description="Basic and acidic residues" evidence="5">
    <location>
        <begin position="1230"/>
        <end position="1250"/>
    </location>
</feature>
<keyword evidence="2" id="KW-0963">Cytoplasm</keyword>
<dbReference type="GO" id="GO:0030018">
    <property type="term" value="C:Z disc"/>
    <property type="evidence" value="ECO:0007669"/>
    <property type="project" value="TreeGrafter"/>
</dbReference>
<organism evidence="7 8">
    <name type="scientific">Atta colombica</name>
    <dbReference type="NCBI Taxonomy" id="520822"/>
    <lineage>
        <taxon>Eukaryota</taxon>
        <taxon>Metazoa</taxon>
        <taxon>Ecdysozoa</taxon>
        <taxon>Arthropoda</taxon>
        <taxon>Hexapoda</taxon>
        <taxon>Insecta</taxon>
        <taxon>Pterygota</taxon>
        <taxon>Neoptera</taxon>
        <taxon>Endopterygota</taxon>
        <taxon>Hymenoptera</taxon>
        <taxon>Apocrita</taxon>
        <taxon>Aculeata</taxon>
        <taxon>Formicoidea</taxon>
        <taxon>Formicidae</taxon>
        <taxon>Myrmicinae</taxon>
        <taxon>Atta</taxon>
    </lineage>
</organism>
<feature type="region of interest" description="Disordered" evidence="5">
    <location>
        <begin position="1277"/>
        <end position="1304"/>
    </location>
</feature>
<dbReference type="PROSITE" id="PS50106">
    <property type="entry name" value="PDZ"/>
    <property type="match status" value="1"/>
</dbReference>
<evidence type="ECO:0000256" key="5">
    <source>
        <dbReference type="SAM" id="MobiDB-lite"/>
    </source>
</evidence>
<dbReference type="FunFam" id="2.30.42.10:FF:000055">
    <property type="entry name" value="PDZ and LIM domain protein 3"/>
    <property type="match status" value="1"/>
</dbReference>
<keyword evidence="3" id="KW-0862">Zinc</keyword>
<dbReference type="Proteomes" id="UP000078540">
    <property type="component" value="Unassembled WGS sequence"/>
</dbReference>
<proteinExistence type="predicted"/>
<dbReference type="GO" id="GO:0005912">
    <property type="term" value="C:adherens junction"/>
    <property type="evidence" value="ECO:0007669"/>
    <property type="project" value="TreeGrafter"/>
</dbReference>
<feature type="region of interest" description="Disordered" evidence="5">
    <location>
        <begin position="1224"/>
        <end position="1260"/>
    </location>
</feature>
<accession>A0A195B299</accession>
<gene>
    <name evidence="7" type="ORF">ALC53_11261</name>
</gene>
<evidence type="ECO:0000259" key="6">
    <source>
        <dbReference type="PROSITE" id="PS50106"/>
    </source>
</evidence>
<dbReference type="SMART" id="SM00228">
    <property type="entry name" value="PDZ"/>
    <property type="match status" value="1"/>
</dbReference>
<sequence length="1492" mass="171891">MAINIKFTKFDNTPWGFRLAGGSDFPQPLTVIRVTEGSLGECMGLKVGDVVVRLNDQSIINLTHGQAHEALVHAGNNFVLGVQREEEARKAAEAISEETIVPYKIALTDLPPVFPEQILKEETVIERYEEENIVEPLSAEDEIRKEEEKLVEEKPVDINSEIVTNKNLTDDEIAQLILEEEELLSDKGLLGVNFKKLRPRASILKDSKVLEELQNIAIAEPERVQELKRTSTFLQKPQRPIPKVKNEAKVEEDEGETYKVVIKKQDKKTVIARLVEKGLLPPGSETTIIKTPEPPEPFEVKMHETENKLEENHPLAVSNSSCSTCSSNNNSLLSSCLSESDSNEFLTSEDQAHRETHKCKSKQCYVNPSHSRRYSTTRYDEVGTRSLFKGRYLENLLRGYTRSCILRDRQVDEFAKTNPGNIYLKKYDGLKNIGLDGFLLSETKRRTSRCARAHYVERILLQNISAVVTHFRPKPKTTRVFASRMKGRYLATYLRRKSLWLMSLIMTLFQFLLQRPSVSESSNLSKIHERRLSFKGRYLEHVLQKNVVPVLEYVNETCFIDDQLKMIEKEKEELKSIRMKGYYMKKCLYRQNLRLKFALMNLLDYVKSSLDNLFAITKSSRMKSTMKGRYVERLIHRNLEILELFVEYIRSRISQWFEDGLSCTSRNEFPVATVGTSNDIVSILNEQETDKDVSDLKISEWHEDGPVCPLQKESSLIINTSNNPDPVEEETIENDRQIPECNSDPVLFEEANECTDLTKPTDVVPEDTVSKFLQSAENYVSTEVFHRGSRRFSKSRKSIDTSKENDKALSKFLQSAEDYVSAEVFHRGSRRLSRPRKSVDIIFKEDDETLSKFLQSAEDYVFAEVFHRGSRRLSKSQKSIDTSKENDKALSKFLQSAEDYVSAEVFHRGSRRLSRPRKSVDIISKEDDKMLSKFLQSAEDYVFAEVFHRGSRRLSRSQKREEQEKENVLSSVLRSTSDYVSSEMFHRGSRRLSRFRRESVSLAAPTLWNGLKNMHLNLPWFSFRITKKSTKHIENCEEKIDSEIDNRRLSFVPTILYRDITNRIGIDFTKFVVYAFTTTSATQEFVCRTEQEGKSDSRPASKAEEIKEKKSDEVDEVEAKERLEFKEEDRPESCKARLTQDEQTVAEEDSSISTSDPVAVKTNNKEKIKQLVSTEISLEQQLENVQRQLLALKQLPSEIENHLKIVSEQLHMIMELSGVQRSFGNGNDSFHSEENTMPRQKDEEELKQQEEDTDEEDEEFTETYDYIEEIACLERRTSSRSTPQVIEPSDDEGEMEEEEAETKELDGMISVKSTDEEGSRVKKFIVSYETKVLKSPSPAPSHGSFEPDPKLSPKDQVIQELQQRVHKKGKKHSQELWPQAKQLELTQGRRWRCPNDFFNDEMIAEVLTCQAEVIRGKAMGVNFKKYEKTNLPNYDYLMNSSVYKMIHKMEREPKRGIPVRPAKVNAAEDIIERVKSPALSVIDNRSARSVSH</sequence>
<keyword evidence="3" id="KW-0440">LIM domain</keyword>
<evidence type="ECO:0000313" key="8">
    <source>
        <dbReference type="Proteomes" id="UP000078540"/>
    </source>
</evidence>
<evidence type="ECO:0000256" key="1">
    <source>
        <dbReference type="ARBA" id="ARBA00004496"/>
    </source>
</evidence>
<feature type="compositionally biased region" description="Basic and acidic residues" evidence="5">
    <location>
        <begin position="1088"/>
        <end position="1140"/>
    </location>
</feature>
<evidence type="ECO:0000256" key="2">
    <source>
        <dbReference type="ARBA" id="ARBA00022490"/>
    </source>
</evidence>
<protein>
    <submittedName>
        <fullName evidence="7">PDZ and LIM domain protein Zasp</fullName>
    </submittedName>
</protein>
<feature type="coiled-coil region" evidence="4">
    <location>
        <begin position="1168"/>
        <end position="1195"/>
    </location>
</feature>
<feature type="region of interest" description="Disordered" evidence="5">
    <location>
        <begin position="1332"/>
        <end position="1351"/>
    </location>
</feature>
<dbReference type="GO" id="GO:0030036">
    <property type="term" value="P:actin cytoskeleton organization"/>
    <property type="evidence" value="ECO:0007669"/>
    <property type="project" value="TreeGrafter"/>
</dbReference>
<feature type="domain" description="PDZ" evidence="6">
    <location>
        <begin position="4"/>
        <end position="86"/>
    </location>
</feature>
<dbReference type="CDD" id="cd23068">
    <property type="entry name" value="PDZ_ZASP52-like"/>
    <property type="match status" value="1"/>
</dbReference>
<dbReference type="GO" id="GO:0031941">
    <property type="term" value="C:filamentous actin"/>
    <property type="evidence" value="ECO:0007669"/>
    <property type="project" value="TreeGrafter"/>
</dbReference>
<feature type="region of interest" description="Disordered" evidence="5">
    <location>
        <begin position="1088"/>
        <end position="1159"/>
    </location>
</feature>
<dbReference type="PANTHER" id="PTHR24214">
    <property type="entry name" value="PDZ AND LIM DOMAIN PROTEIN ZASP"/>
    <property type="match status" value="1"/>
</dbReference>
<dbReference type="GO" id="GO:0061061">
    <property type="term" value="P:muscle structure development"/>
    <property type="evidence" value="ECO:0007669"/>
    <property type="project" value="TreeGrafter"/>
</dbReference>
<feature type="compositionally biased region" description="Acidic residues" evidence="5">
    <location>
        <begin position="1288"/>
        <end position="1301"/>
    </location>
</feature>
<keyword evidence="8" id="KW-1185">Reference proteome</keyword>
<evidence type="ECO:0000313" key="7">
    <source>
        <dbReference type="EMBL" id="KYM78606.1"/>
    </source>
</evidence>
<dbReference type="PANTHER" id="PTHR24214:SF38">
    <property type="entry name" value="PDZ AND LIM DOMAIN PROTEIN ZASP-RELATED"/>
    <property type="match status" value="1"/>
</dbReference>
<dbReference type="InterPro" id="IPR036034">
    <property type="entry name" value="PDZ_sf"/>
</dbReference>
<dbReference type="SUPFAM" id="SSF50156">
    <property type="entry name" value="PDZ domain-like"/>
    <property type="match status" value="1"/>
</dbReference>
<feature type="compositionally biased region" description="Acidic residues" evidence="5">
    <location>
        <begin position="1251"/>
        <end position="1260"/>
    </location>
</feature>
<keyword evidence="4" id="KW-0175">Coiled coil</keyword>